<evidence type="ECO:0000313" key="2">
    <source>
        <dbReference type="Proteomes" id="UP000276953"/>
    </source>
</evidence>
<name>A0A3S0N1L3_9FLAO</name>
<dbReference type="AlphaFoldDB" id="A0A3S0N1L3"/>
<protein>
    <submittedName>
        <fullName evidence="1">T9SS type A sorting domain-containing protein</fullName>
    </submittedName>
</protein>
<sequence>MQWAKIADGITTYGAYRTVKGVLALNGNELAFAKGSWNDIWGSHAMTRPNGDLADPLLVRFNKNTGAVIGAAEIYSSYDSQDEFTAIAVDNDGNYILGGLFHAQLFTDPNDGVNTMPVNVMGGKSQSFFTKYAQSACSQMSVEETSAQAGIQLYPNPVQDILHIRSKEPLVSYEIYGAAGQLVKQGILNRVQEQIVLSSFRQGILHKT</sequence>
<accession>A0A3S0N1L3</accession>
<organism evidence="1 2">
    <name type="scientific">Chryseobacterium arthrosphaerae</name>
    <dbReference type="NCBI Taxonomy" id="651561"/>
    <lineage>
        <taxon>Bacteria</taxon>
        <taxon>Pseudomonadati</taxon>
        <taxon>Bacteroidota</taxon>
        <taxon>Flavobacteriia</taxon>
        <taxon>Flavobacteriales</taxon>
        <taxon>Weeksellaceae</taxon>
        <taxon>Chryseobacterium group</taxon>
        <taxon>Chryseobacterium</taxon>
    </lineage>
</organism>
<dbReference type="Proteomes" id="UP000276953">
    <property type="component" value="Unassembled WGS sequence"/>
</dbReference>
<proteinExistence type="predicted"/>
<comment type="caution">
    <text evidence="1">The sequence shown here is derived from an EMBL/GenBank/DDBJ whole genome shotgun (WGS) entry which is preliminary data.</text>
</comment>
<reference evidence="1 2" key="1">
    <citation type="submission" date="2018-12" db="EMBL/GenBank/DDBJ databases">
        <title>Draft Genome Sequence of Chryseobacterium arthrosphaerae strain ED882-96 Isolated from the Blood of a Patient with Liver Cirrhosis in Taiwan.</title>
        <authorList>
            <person name="Lin J.-N."/>
            <person name="Lai C.-H."/>
            <person name="Yang C.-H."/>
            <person name="Huang Y.-H."/>
        </authorList>
    </citation>
    <scope>NUCLEOTIDE SEQUENCE [LARGE SCALE GENOMIC DNA]</scope>
    <source>
        <strain evidence="1 2">ED882-96</strain>
    </source>
</reference>
<gene>
    <name evidence="1" type="ORF">EJ377_16200</name>
</gene>
<evidence type="ECO:0000313" key="1">
    <source>
        <dbReference type="EMBL" id="RTZ46068.1"/>
    </source>
</evidence>
<dbReference type="EMBL" id="RYFC01000003">
    <property type="protein sequence ID" value="RTZ46068.1"/>
    <property type="molecule type" value="Genomic_DNA"/>
</dbReference>